<sequence>CDILEFLEDGYAPETSVKIVSNAFELAVGKSKFTRQLELM</sequence>
<evidence type="ECO:0000313" key="1">
    <source>
        <dbReference type="EMBL" id="GFD15170.1"/>
    </source>
</evidence>
<proteinExistence type="predicted"/>
<accession>A0A699TZ48</accession>
<reference evidence="1" key="1">
    <citation type="journal article" date="2019" name="Sci. Rep.">
        <title>Draft genome of Tanacetum cinerariifolium, the natural source of mosquito coil.</title>
        <authorList>
            <person name="Yamashiro T."/>
            <person name="Shiraishi A."/>
            <person name="Satake H."/>
            <person name="Nakayama K."/>
        </authorList>
    </citation>
    <scope>NUCLEOTIDE SEQUENCE</scope>
</reference>
<name>A0A699TZ48_TANCI</name>
<feature type="non-terminal residue" evidence="1">
    <location>
        <position position="1"/>
    </location>
</feature>
<dbReference type="EMBL" id="BKCJ011284527">
    <property type="protein sequence ID" value="GFD15170.1"/>
    <property type="molecule type" value="Genomic_DNA"/>
</dbReference>
<protein>
    <submittedName>
        <fullName evidence="1">Uncharacterized protein</fullName>
    </submittedName>
</protein>
<gene>
    <name evidence="1" type="ORF">Tci_887139</name>
</gene>
<organism evidence="1">
    <name type="scientific">Tanacetum cinerariifolium</name>
    <name type="common">Dalmatian daisy</name>
    <name type="synonym">Chrysanthemum cinerariifolium</name>
    <dbReference type="NCBI Taxonomy" id="118510"/>
    <lineage>
        <taxon>Eukaryota</taxon>
        <taxon>Viridiplantae</taxon>
        <taxon>Streptophyta</taxon>
        <taxon>Embryophyta</taxon>
        <taxon>Tracheophyta</taxon>
        <taxon>Spermatophyta</taxon>
        <taxon>Magnoliopsida</taxon>
        <taxon>eudicotyledons</taxon>
        <taxon>Gunneridae</taxon>
        <taxon>Pentapetalae</taxon>
        <taxon>asterids</taxon>
        <taxon>campanulids</taxon>
        <taxon>Asterales</taxon>
        <taxon>Asteraceae</taxon>
        <taxon>Asteroideae</taxon>
        <taxon>Anthemideae</taxon>
        <taxon>Anthemidinae</taxon>
        <taxon>Tanacetum</taxon>
    </lineage>
</organism>
<comment type="caution">
    <text evidence="1">The sequence shown here is derived from an EMBL/GenBank/DDBJ whole genome shotgun (WGS) entry which is preliminary data.</text>
</comment>
<dbReference type="AlphaFoldDB" id="A0A699TZ48"/>